<evidence type="ECO:0000256" key="15">
    <source>
        <dbReference type="SAM" id="SignalP"/>
    </source>
</evidence>
<name>A0A927WSJ8_SELRU</name>
<comment type="similarity">
    <text evidence="2">Belongs to the BexD/CtrA/VexA family.</text>
</comment>
<dbReference type="Proteomes" id="UP000761380">
    <property type="component" value="Unassembled WGS sequence"/>
</dbReference>
<evidence type="ECO:0000313" key="19">
    <source>
        <dbReference type="Proteomes" id="UP000761380"/>
    </source>
</evidence>
<sequence length="276" mass="29928">MARKDLFCSCLLAAALCLTGSSVQAASEAGAVMSETAGYKSVEVKNTETVVPMPDAYVENADVFTTAGLKTGQLTGDYRLAKYDVIVLSVLGFPNGLGYTTGSSANEKGEADSVQIGPDGKASLPYIGSMKLAGLTLDEATELIRNKLSRYVKIPEMYLSVKSYGPRKVYVMGEVASPGIKNMGIDNLNAYAAIAAAGGITKYGRSTKVQVIRVVDGTMYYRQLNIKNFIRRHDLTQNVFVQDGDIVYVPKTNAFFWKEDLLPYFQAWTAYKAAVN</sequence>
<keyword evidence="11" id="KW-0472">Membrane</keyword>
<reference evidence="18" key="1">
    <citation type="submission" date="2019-04" db="EMBL/GenBank/DDBJ databases">
        <title>Evolution of Biomass-Degrading Anaerobic Consortia Revealed by Metagenomics.</title>
        <authorList>
            <person name="Peng X."/>
        </authorList>
    </citation>
    <scope>NUCLEOTIDE SEQUENCE</scope>
    <source>
        <strain evidence="18">SIG240</strain>
    </source>
</reference>
<dbReference type="Pfam" id="PF22461">
    <property type="entry name" value="SLBB_2"/>
    <property type="match status" value="1"/>
</dbReference>
<dbReference type="GO" id="GO:0009279">
    <property type="term" value="C:cell outer membrane"/>
    <property type="evidence" value="ECO:0007669"/>
    <property type="project" value="UniProtKB-SubCell"/>
</dbReference>
<evidence type="ECO:0000256" key="2">
    <source>
        <dbReference type="ARBA" id="ARBA00009450"/>
    </source>
</evidence>
<dbReference type="GO" id="GO:0046930">
    <property type="term" value="C:pore complex"/>
    <property type="evidence" value="ECO:0007669"/>
    <property type="project" value="UniProtKB-KW"/>
</dbReference>
<dbReference type="PANTHER" id="PTHR33619">
    <property type="entry name" value="POLYSACCHARIDE EXPORT PROTEIN GFCE-RELATED"/>
    <property type="match status" value="1"/>
</dbReference>
<evidence type="ECO:0000256" key="10">
    <source>
        <dbReference type="ARBA" id="ARBA00023114"/>
    </source>
</evidence>
<evidence type="ECO:0000256" key="7">
    <source>
        <dbReference type="ARBA" id="ARBA00022729"/>
    </source>
</evidence>
<dbReference type="Gene3D" id="3.30.1950.10">
    <property type="entry name" value="wza like domain"/>
    <property type="match status" value="1"/>
</dbReference>
<feature type="signal peptide" evidence="15">
    <location>
        <begin position="1"/>
        <end position="25"/>
    </location>
</feature>
<dbReference type="AlphaFoldDB" id="A0A927WSJ8"/>
<evidence type="ECO:0000256" key="5">
    <source>
        <dbReference type="ARBA" id="ARBA00022597"/>
    </source>
</evidence>
<proteinExistence type="inferred from homology"/>
<keyword evidence="10" id="KW-0626">Porin</keyword>
<organism evidence="18 19">
    <name type="scientific">Selenomonas ruminantium</name>
    <dbReference type="NCBI Taxonomy" id="971"/>
    <lineage>
        <taxon>Bacteria</taxon>
        <taxon>Bacillati</taxon>
        <taxon>Bacillota</taxon>
        <taxon>Negativicutes</taxon>
        <taxon>Selenomonadales</taxon>
        <taxon>Selenomonadaceae</taxon>
        <taxon>Selenomonas</taxon>
    </lineage>
</organism>
<evidence type="ECO:0000256" key="11">
    <source>
        <dbReference type="ARBA" id="ARBA00023136"/>
    </source>
</evidence>
<protein>
    <submittedName>
        <fullName evidence="18">Polysaccharide export protein</fullName>
    </submittedName>
</protein>
<feature type="domain" description="SLBB" evidence="17">
    <location>
        <begin position="167"/>
        <end position="249"/>
    </location>
</feature>
<accession>A0A927WSJ8</accession>
<keyword evidence="8" id="KW-0625">Polysaccharide transport</keyword>
<evidence type="ECO:0000256" key="3">
    <source>
        <dbReference type="ARBA" id="ARBA00022448"/>
    </source>
</evidence>
<dbReference type="GO" id="GO:0015159">
    <property type="term" value="F:polysaccharide transmembrane transporter activity"/>
    <property type="evidence" value="ECO:0007669"/>
    <property type="project" value="InterPro"/>
</dbReference>
<evidence type="ECO:0000259" key="16">
    <source>
        <dbReference type="Pfam" id="PF02563"/>
    </source>
</evidence>
<dbReference type="PANTHER" id="PTHR33619:SF3">
    <property type="entry name" value="POLYSACCHARIDE EXPORT PROTEIN GFCE-RELATED"/>
    <property type="match status" value="1"/>
</dbReference>
<keyword evidence="3" id="KW-0813">Transport</keyword>
<evidence type="ECO:0000256" key="4">
    <source>
        <dbReference type="ARBA" id="ARBA00022452"/>
    </source>
</evidence>
<evidence type="ECO:0000256" key="9">
    <source>
        <dbReference type="ARBA" id="ARBA00023065"/>
    </source>
</evidence>
<keyword evidence="7 15" id="KW-0732">Signal</keyword>
<evidence type="ECO:0000259" key="17">
    <source>
        <dbReference type="Pfam" id="PF22461"/>
    </source>
</evidence>
<keyword evidence="4" id="KW-1134">Transmembrane beta strand</keyword>
<keyword evidence="6" id="KW-0812">Transmembrane</keyword>
<dbReference type="InterPro" id="IPR054765">
    <property type="entry name" value="SLBB_dom"/>
</dbReference>
<feature type="chain" id="PRO_5037272932" evidence="15">
    <location>
        <begin position="26"/>
        <end position="276"/>
    </location>
</feature>
<dbReference type="Gene3D" id="3.10.560.10">
    <property type="entry name" value="Outer membrane lipoprotein wza domain like"/>
    <property type="match status" value="1"/>
</dbReference>
<evidence type="ECO:0000313" key="18">
    <source>
        <dbReference type="EMBL" id="MBE6093162.1"/>
    </source>
</evidence>
<keyword evidence="13" id="KW-0998">Cell outer membrane</keyword>
<evidence type="ECO:0000256" key="8">
    <source>
        <dbReference type="ARBA" id="ARBA00023047"/>
    </source>
</evidence>
<evidence type="ECO:0000256" key="12">
    <source>
        <dbReference type="ARBA" id="ARBA00023139"/>
    </source>
</evidence>
<dbReference type="InterPro" id="IPR049712">
    <property type="entry name" value="Poly_export"/>
</dbReference>
<evidence type="ECO:0000256" key="13">
    <source>
        <dbReference type="ARBA" id="ARBA00023237"/>
    </source>
</evidence>
<comment type="caution">
    <text evidence="18">The sequence shown here is derived from an EMBL/GenBank/DDBJ whole genome shotgun (WGS) entry which is preliminary data.</text>
</comment>
<dbReference type="Pfam" id="PF02563">
    <property type="entry name" value="Poly_export"/>
    <property type="match status" value="1"/>
</dbReference>
<comment type="subcellular location">
    <subcellularLocation>
        <location evidence="1">Cell outer membrane</location>
        <topology evidence="1">Multi-pass membrane protein</topology>
    </subcellularLocation>
</comment>
<evidence type="ECO:0000256" key="1">
    <source>
        <dbReference type="ARBA" id="ARBA00004571"/>
    </source>
</evidence>
<feature type="domain" description="Polysaccharide export protein N-terminal" evidence="16">
    <location>
        <begin position="75"/>
        <end position="161"/>
    </location>
</feature>
<dbReference type="InterPro" id="IPR003715">
    <property type="entry name" value="Poly_export_N"/>
</dbReference>
<dbReference type="GO" id="GO:0006811">
    <property type="term" value="P:monoatomic ion transport"/>
    <property type="evidence" value="ECO:0007669"/>
    <property type="project" value="UniProtKB-KW"/>
</dbReference>
<evidence type="ECO:0000256" key="6">
    <source>
        <dbReference type="ARBA" id="ARBA00022692"/>
    </source>
</evidence>
<gene>
    <name evidence="18" type="ORF">E7201_08385</name>
</gene>
<keyword evidence="9" id="KW-0406">Ion transport</keyword>
<evidence type="ECO:0000256" key="14">
    <source>
        <dbReference type="ARBA" id="ARBA00023288"/>
    </source>
</evidence>
<dbReference type="EMBL" id="SVBY01000059">
    <property type="protein sequence ID" value="MBE6093162.1"/>
    <property type="molecule type" value="Genomic_DNA"/>
</dbReference>
<dbReference type="GO" id="GO:0015288">
    <property type="term" value="F:porin activity"/>
    <property type="evidence" value="ECO:0007669"/>
    <property type="project" value="UniProtKB-KW"/>
</dbReference>
<keyword evidence="14" id="KW-0449">Lipoprotein</keyword>
<keyword evidence="12" id="KW-0564">Palmitate</keyword>
<keyword evidence="5" id="KW-0762">Sugar transport</keyword>